<dbReference type="EMBL" id="WIQZ01000001">
    <property type="protein sequence ID" value="KAF3147196.1"/>
    <property type="molecule type" value="Genomic_DNA"/>
</dbReference>
<dbReference type="AlphaFoldDB" id="A0A7C8P1J5"/>
<dbReference type="SUPFAM" id="SSF56112">
    <property type="entry name" value="Protein kinase-like (PK-like)"/>
    <property type="match status" value="1"/>
</dbReference>
<accession>A0A7C8P1J5</accession>
<dbReference type="Proteomes" id="UP000480548">
    <property type="component" value="Unassembled WGS sequence"/>
</dbReference>
<evidence type="ECO:0000313" key="2">
    <source>
        <dbReference type="EMBL" id="KAF3147196.1"/>
    </source>
</evidence>
<feature type="compositionally biased region" description="Basic residues" evidence="1">
    <location>
        <begin position="68"/>
        <end position="81"/>
    </location>
</feature>
<evidence type="ECO:0000256" key="1">
    <source>
        <dbReference type="SAM" id="MobiDB-lite"/>
    </source>
</evidence>
<comment type="caution">
    <text evidence="2">The sequence shown here is derived from an EMBL/GenBank/DDBJ whole genome shotgun (WGS) entry which is preliminary data.</text>
</comment>
<feature type="compositionally biased region" description="Basic and acidic residues" evidence="1">
    <location>
        <begin position="29"/>
        <end position="44"/>
    </location>
</feature>
<evidence type="ECO:0000313" key="3">
    <source>
        <dbReference type="Proteomes" id="UP000480548"/>
    </source>
</evidence>
<name>A0A7C8P1J5_ORBOL</name>
<organism evidence="2 3">
    <name type="scientific">Orbilia oligospora</name>
    <name type="common">Nematode-trapping fungus</name>
    <name type="synonym">Arthrobotrys oligospora</name>
    <dbReference type="NCBI Taxonomy" id="2813651"/>
    <lineage>
        <taxon>Eukaryota</taxon>
        <taxon>Fungi</taxon>
        <taxon>Dikarya</taxon>
        <taxon>Ascomycota</taxon>
        <taxon>Pezizomycotina</taxon>
        <taxon>Orbiliomycetes</taxon>
        <taxon>Orbiliales</taxon>
        <taxon>Orbiliaceae</taxon>
        <taxon>Orbilia</taxon>
    </lineage>
</organism>
<feature type="compositionally biased region" description="Polar residues" evidence="1">
    <location>
        <begin position="1"/>
        <end position="15"/>
    </location>
</feature>
<feature type="region of interest" description="Disordered" evidence="1">
    <location>
        <begin position="1"/>
        <end position="108"/>
    </location>
</feature>
<reference evidence="2 3" key="1">
    <citation type="submission" date="2019-06" db="EMBL/GenBank/DDBJ databases">
        <authorList>
            <person name="Palmer J.M."/>
        </authorList>
    </citation>
    <scope>NUCLEOTIDE SEQUENCE [LARGE SCALE GENOMIC DNA]</scope>
    <source>
        <strain evidence="2 3">TWF703</strain>
    </source>
</reference>
<dbReference type="Gene3D" id="1.10.510.10">
    <property type="entry name" value="Transferase(Phosphotransferase) domain 1"/>
    <property type="match status" value="1"/>
</dbReference>
<protein>
    <recommendedName>
        <fullName evidence="4">Protein kinase domain-containing protein</fullName>
    </recommendedName>
</protein>
<feature type="compositionally biased region" description="Polar residues" evidence="1">
    <location>
        <begin position="45"/>
        <end position="55"/>
    </location>
</feature>
<proteinExistence type="predicted"/>
<sequence>MSGNTWPSFGATQVPQELLDTTEILELSPEPKKGHRTSDAKPDRQNNGISTSAKRSSSSDIHPSSNSTKRRRYPVKPKVSRPKMPPSKSPQLGSPLAIIPRPIRPKTNPTHPVNQQSLLLQNMISTAVGDTMTEVSSSSSAAWKKNIVFTDGESQIHVRRGEKPFYIKKCGYKYVYYYDSAHPAAVYLVGNLTRRELEILQRCSSSASSYVLGVLAYDSIGQILVDGFRAQDLNQIYSFAELGEEVIWYIARELLEGINFLHGLDIALNTMNCYWIMITISGSRCLVQIGNVSECSRTTTANANLHKSGDIQQFGAIIYEAIHRVQLKMTTSMLRRDDISSQLHDFMWSAIQKTSNLNELRSISRNFVIQPAKAILDLVYLVDGAFLHSFQEHDMLDLV</sequence>
<dbReference type="InterPro" id="IPR011009">
    <property type="entry name" value="Kinase-like_dom_sf"/>
</dbReference>
<gene>
    <name evidence="2" type="ORF">TWF703_000036</name>
</gene>
<evidence type="ECO:0008006" key="4">
    <source>
        <dbReference type="Google" id="ProtNLM"/>
    </source>
</evidence>
<feature type="compositionally biased region" description="Low complexity" evidence="1">
    <location>
        <begin position="56"/>
        <end position="67"/>
    </location>
</feature>